<accession>A0A1A9VS53</accession>
<dbReference type="Proteomes" id="UP000078200">
    <property type="component" value="Unassembled WGS sequence"/>
</dbReference>
<evidence type="ECO:0000313" key="2">
    <source>
        <dbReference type="Proteomes" id="UP000078200"/>
    </source>
</evidence>
<reference evidence="1" key="1">
    <citation type="submission" date="2020-05" db="UniProtKB">
        <authorList>
            <consortium name="EnsemblMetazoa"/>
        </authorList>
    </citation>
    <scope>IDENTIFICATION</scope>
    <source>
        <strain evidence="1">TTRI</strain>
    </source>
</reference>
<name>A0A1A9VS53_GLOAU</name>
<dbReference type="VEuPathDB" id="VectorBase:GAUT045797"/>
<protein>
    <submittedName>
        <fullName evidence="1">Uncharacterized protein</fullName>
    </submittedName>
</protein>
<dbReference type="AlphaFoldDB" id="A0A1A9VS53"/>
<organism evidence="1 2">
    <name type="scientific">Glossina austeni</name>
    <name type="common">Savannah tsetse fly</name>
    <dbReference type="NCBI Taxonomy" id="7395"/>
    <lineage>
        <taxon>Eukaryota</taxon>
        <taxon>Metazoa</taxon>
        <taxon>Ecdysozoa</taxon>
        <taxon>Arthropoda</taxon>
        <taxon>Hexapoda</taxon>
        <taxon>Insecta</taxon>
        <taxon>Pterygota</taxon>
        <taxon>Neoptera</taxon>
        <taxon>Endopterygota</taxon>
        <taxon>Diptera</taxon>
        <taxon>Brachycera</taxon>
        <taxon>Muscomorpha</taxon>
        <taxon>Hippoboscoidea</taxon>
        <taxon>Glossinidae</taxon>
        <taxon>Glossina</taxon>
    </lineage>
</organism>
<keyword evidence="2" id="KW-1185">Reference proteome</keyword>
<evidence type="ECO:0000313" key="1">
    <source>
        <dbReference type="EnsemblMetazoa" id="GAUT045797-PA"/>
    </source>
</evidence>
<dbReference type="EnsemblMetazoa" id="GAUT045797-RA">
    <property type="protein sequence ID" value="GAUT045797-PA"/>
    <property type="gene ID" value="GAUT045797"/>
</dbReference>
<proteinExistence type="predicted"/>
<sequence length="151" mass="17551">MKFVSLVRISQMEIKVYLSITSDGSFNVAKIILARRRDAKQYPDSLKHNAYNDCGAQARIKHELYPMIQANASDVEIAKRVFDIKMNDEDEYLSSHCFYVCVFDYMGLIEMPGGKMKENRKTVAFGEKLRKRFYSTIKRNIVLHCILIKLN</sequence>